<name>A0A4P8IJY2_9BURK</name>
<keyword evidence="7" id="KW-1185">Reference proteome</keyword>
<reference evidence="6 7" key="1">
    <citation type="submission" date="2019-05" db="EMBL/GenBank/DDBJ databases">
        <title>Burkholderia sp. DHOD12, isolated from subtropical forest soil.</title>
        <authorList>
            <person name="Gao Z.-H."/>
            <person name="Qiu L.-H."/>
        </authorList>
    </citation>
    <scope>NUCLEOTIDE SEQUENCE [LARGE SCALE GENOMIC DNA]</scope>
    <source>
        <strain evidence="6 7">DHOD12</strain>
    </source>
</reference>
<dbReference type="InterPro" id="IPR036388">
    <property type="entry name" value="WH-like_DNA-bd_sf"/>
</dbReference>
<dbReference type="GO" id="GO:0006351">
    <property type="term" value="P:DNA-templated transcription"/>
    <property type="evidence" value="ECO:0007669"/>
    <property type="project" value="TreeGrafter"/>
</dbReference>
<evidence type="ECO:0000256" key="2">
    <source>
        <dbReference type="ARBA" id="ARBA00023015"/>
    </source>
</evidence>
<evidence type="ECO:0000256" key="3">
    <source>
        <dbReference type="ARBA" id="ARBA00023125"/>
    </source>
</evidence>
<dbReference type="Gene3D" id="1.10.10.10">
    <property type="entry name" value="Winged helix-like DNA-binding domain superfamily/Winged helix DNA-binding domain"/>
    <property type="match status" value="1"/>
</dbReference>
<dbReference type="OrthoDB" id="116299at2"/>
<dbReference type="SUPFAM" id="SSF53850">
    <property type="entry name" value="Periplasmic binding protein-like II"/>
    <property type="match status" value="1"/>
</dbReference>
<dbReference type="RefSeq" id="WP_137331963.1">
    <property type="nucleotide sequence ID" value="NZ_CP040077.1"/>
</dbReference>
<dbReference type="Pfam" id="PF00126">
    <property type="entry name" value="HTH_1"/>
    <property type="match status" value="1"/>
</dbReference>
<proteinExistence type="inferred from homology"/>
<sequence>MSIELSDMRFFVEAVRHGSITRASLELDIPKSSGSRRITRMEKELGVQLVKRTTRKVNATPVGKAYFDRCVLVLEEVARAEQMVSEERSTPAGRLRIAIPAELGAQRFAACFAEFMQANPGISMEVEAGPGSRLVDVVASDVDVWIKTGDAPDSNLIVRRLGVLARSLYASPAYLERHPAPTHPEQLDAHECLLLGDQPYSLEPWSFTRGSQCVSPEPPSNMWVNSLAVLRQLTVSGLGLAVMPDLHAQGDVDSGRLVKVMTDWAPEPIEVNLLMSHRELLPARIRSFVDFMVGKARAW</sequence>
<dbReference type="GO" id="GO:0043565">
    <property type="term" value="F:sequence-specific DNA binding"/>
    <property type="evidence" value="ECO:0007669"/>
    <property type="project" value="TreeGrafter"/>
</dbReference>
<evidence type="ECO:0000259" key="5">
    <source>
        <dbReference type="PROSITE" id="PS50931"/>
    </source>
</evidence>
<evidence type="ECO:0000256" key="4">
    <source>
        <dbReference type="ARBA" id="ARBA00023163"/>
    </source>
</evidence>
<dbReference type="Proteomes" id="UP000298656">
    <property type="component" value="Chromosome 1"/>
</dbReference>
<protein>
    <submittedName>
        <fullName evidence="6">LysR family transcriptional regulator</fullName>
    </submittedName>
</protein>
<keyword evidence="2" id="KW-0805">Transcription regulation</keyword>
<keyword evidence="4" id="KW-0804">Transcription</keyword>
<dbReference type="CDD" id="cd08422">
    <property type="entry name" value="PBP2_CrgA_like"/>
    <property type="match status" value="1"/>
</dbReference>
<organism evidence="6 7">
    <name type="scientific">Trinickia violacea</name>
    <dbReference type="NCBI Taxonomy" id="2571746"/>
    <lineage>
        <taxon>Bacteria</taxon>
        <taxon>Pseudomonadati</taxon>
        <taxon>Pseudomonadota</taxon>
        <taxon>Betaproteobacteria</taxon>
        <taxon>Burkholderiales</taxon>
        <taxon>Burkholderiaceae</taxon>
        <taxon>Trinickia</taxon>
    </lineage>
</organism>
<dbReference type="KEGG" id="tvl:FAZ95_08035"/>
<comment type="similarity">
    <text evidence="1">Belongs to the LysR transcriptional regulatory family.</text>
</comment>
<evidence type="ECO:0000256" key="1">
    <source>
        <dbReference type="ARBA" id="ARBA00009437"/>
    </source>
</evidence>
<evidence type="ECO:0000313" key="7">
    <source>
        <dbReference type="Proteomes" id="UP000298656"/>
    </source>
</evidence>
<dbReference type="InterPro" id="IPR000847">
    <property type="entry name" value="LysR_HTH_N"/>
</dbReference>
<dbReference type="PANTHER" id="PTHR30537:SF5">
    <property type="entry name" value="HTH-TYPE TRANSCRIPTIONAL ACTIVATOR TTDR-RELATED"/>
    <property type="match status" value="1"/>
</dbReference>
<dbReference type="Gene3D" id="3.40.190.290">
    <property type="match status" value="1"/>
</dbReference>
<dbReference type="InterPro" id="IPR058163">
    <property type="entry name" value="LysR-type_TF_proteobact-type"/>
</dbReference>
<keyword evidence="3" id="KW-0238">DNA-binding</keyword>
<dbReference type="InterPro" id="IPR005119">
    <property type="entry name" value="LysR_subst-bd"/>
</dbReference>
<dbReference type="PANTHER" id="PTHR30537">
    <property type="entry name" value="HTH-TYPE TRANSCRIPTIONAL REGULATOR"/>
    <property type="match status" value="1"/>
</dbReference>
<accession>A0A4P8IJY2</accession>
<dbReference type="Pfam" id="PF03466">
    <property type="entry name" value="LysR_substrate"/>
    <property type="match status" value="1"/>
</dbReference>
<dbReference type="InterPro" id="IPR036390">
    <property type="entry name" value="WH_DNA-bd_sf"/>
</dbReference>
<evidence type="ECO:0000313" key="6">
    <source>
        <dbReference type="EMBL" id="QCP49132.1"/>
    </source>
</evidence>
<dbReference type="GO" id="GO:0003700">
    <property type="term" value="F:DNA-binding transcription factor activity"/>
    <property type="evidence" value="ECO:0007669"/>
    <property type="project" value="InterPro"/>
</dbReference>
<dbReference type="AlphaFoldDB" id="A0A4P8IJY2"/>
<dbReference type="FunFam" id="1.10.10.10:FF:000001">
    <property type="entry name" value="LysR family transcriptional regulator"/>
    <property type="match status" value="1"/>
</dbReference>
<dbReference type="EMBL" id="CP040077">
    <property type="protein sequence ID" value="QCP49132.1"/>
    <property type="molecule type" value="Genomic_DNA"/>
</dbReference>
<feature type="domain" description="HTH lysR-type" evidence="5">
    <location>
        <begin position="3"/>
        <end position="60"/>
    </location>
</feature>
<gene>
    <name evidence="6" type="ORF">FAZ95_08035</name>
</gene>
<dbReference type="PROSITE" id="PS50931">
    <property type="entry name" value="HTH_LYSR"/>
    <property type="match status" value="1"/>
</dbReference>
<dbReference type="SUPFAM" id="SSF46785">
    <property type="entry name" value="Winged helix' DNA-binding domain"/>
    <property type="match status" value="1"/>
</dbReference>